<organism evidence="2 3">
    <name type="scientific">Cysteiniphilum litorale</name>
    <dbReference type="NCBI Taxonomy" id="2056700"/>
    <lineage>
        <taxon>Bacteria</taxon>
        <taxon>Pseudomonadati</taxon>
        <taxon>Pseudomonadota</taxon>
        <taxon>Gammaproteobacteria</taxon>
        <taxon>Thiotrichales</taxon>
        <taxon>Fastidiosibacteraceae</taxon>
        <taxon>Cysteiniphilum</taxon>
    </lineage>
</organism>
<protein>
    <recommendedName>
        <fullName evidence="1">Phospholipase D-like domain-containing protein</fullName>
    </recommendedName>
</protein>
<dbReference type="PANTHER" id="PTHR21248">
    <property type="entry name" value="CARDIOLIPIN SYNTHASE"/>
    <property type="match status" value="1"/>
</dbReference>
<dbReference type="Proteomes" id="UP000636949">
    <property type="component" value="Unassembled WGS sequence"/>
</dbReference>
<keyword evidence="3" id="KW-1185">Reference proteome</keyword>
<dbReference type="RefSeq" id="WP_117003678.1">
    <property type="nucleotide sequence ID" value="NZ_BMJS01000036.1"/>
</dbReference>
<evidence type="ECO:0000259" key="1">
    <source>
        <dbReference type="Pfam" id="PF13091"/>
    </source>
</evidence>
<reference evidence="2" key="2">
    <citation type="submission" date="2020-09" db="EMBL/GenBank/DDBJ databases">
        <authorList>
            <person name="Sun Q."/>
            <person name="Zhou Y."/>
        </authorList>
    </citation>
    <scope>NUCLEOTIDE SEQUENCE</scope>
    <source>
        <strain evidence="2">CGMCC 1.15758</strain>
    </source>
</reference>
<sequence>MTLTACDAFDFDSKHSKLLLVDREKLILTSADPKKSNNWKVSNKEKRKGQLEIAATIEGNFEKTLIPHLYSLNKDFKTTFDSLKFKHGKENKNGEVEALLISKNALGMFNRTSTKTAPAKQAMLHLLSRPNEAKTIMTPNLNDSDIIEAIARTVEQGNEVSIYIPKYRNHFGEDLPTMGGSNEKTIKKVTERLKGKIPDKLKIFYTMDGDKNFGSKERLSGEDIHLKFMRSGDYVLMGSSNMDKQSTYNSEECDVIFKSKQHAEQYTDQLLTDIKDKSFLYNDIENNLKADLINLYDEYRKSGKTHKVALRFPSDIKKSIKEIADYFNKTHDSLDFIKQSDFIDFKQRALDICCKADRQKNLKSDLDKTNLDNEPDTTDQFRDDKLAAIKSYISKPDNLERLSNRLGKNFFNDEFDITDLQKEKILAKSIIIPRSKILNKLSQLLMSKNLQQLKEAFKMNTSQVLGWGNSNTFEFYFKKGQEAKATQNEL</sequence>
<gene>
    <name evidence="2" type="ORF">GCM10010995_23600</name>
</gene>
<dbReference type="InterPro" id="IPR025202">
    <property type="entry name" value="PLD-like_dom"/>
</dbReference>
<name>A0A8J2Z6B0_9GAMM</name>
<accession>A0A8J2Z6B0</accession>
<dbReference type="Gene3D" id="3.30.870.10">
    <property type="entry name" value="Endonuclease Chain A"/>
    <property type="match status" value="1"/>
</dbReference>
<dbReference type="SUPFAM" id="SSF56024">
    <property type="entry name" value="Phospholipase D/nuclease"/>
    <property type="match status" value="1"/>
</dbReference>
<dbReference type="AlphaFoldDB" id="A0A8J2Z6B0"/>
<evidence type="ECO:0000313" key="3">
    <source>
        <dbReference type="Proteomes" id="UP000636949"/>
    </source>
</evidence>
<dbReference type="EMBL" id="BMJS01000036">
    <property type="protein sequence ID" value="GGG05380.1"/>
    <property type="molecule type" value="Genomic_DNA"/>
</dbReference>
<dbReference type="Pfam" id="PF13091">
    <property type="entry name" value="PLDc_2"/>
    <property type="match status" value="1"/>
</dbReference>
<comment type="caution">
    <text evidence="2">The sequence shown here is derived from an EMBL/GenBank/DDBJ whole genome shotgun (WGS) entry which is preliminary data.</text>
</comment>
<proteinExistence type="predicted"/>
<evidence type="ECO:0000313" key="2">
    <source>
        <dbReference type="EMBL" id="GGG05380.1"/>
    </source>
</evidence>
<feature type="domain" description="Phospholipase D-like" evidence="1">
    <location>
        <begin position="124"/>
        <end position="270"/>
    </location>
</feature>
<dbReference type="CDD" id="cd00138">
    <property type="entry name" value="PLDc_SF"/>
    <property type="match status" value="1"/>
</dbReference>
<dbReference type="PANTHER" id="PTHR21248:SF22">
    <property type="entry name" value="PHOSPHOLIPASE D"/>
    <property type="match status" value="1"/>
</dbReference>
<reference evidence="2" key="1">
    <citation type="journal article" date="2014" name="Int. J. Syst. Evol. Microbiol.">
        <title>Complete genome sequence of Corynebacterium casei LMG S-19264T (=DSM 44701T), isolated from a smear-ripened cheese.</title>
        <authorList>
            <consortium name="US DOE Joint Genome Institute (JGI-PGF)"/>
            <person name="Walter F."/>
            <person name="Albersmeier A."/>
            <person name="Kalinowski J."/>
            <person name="Ruckert C."/>
        </authorList>
    </citation>
    <scope>NUCLEOTIDE SEQUENCE</scope>
    <source>
        <strain evidence="2">CGMCC 1.15758</strain>
    </source>
</reference>
<dbReference type="GO" id="GO:0006793">
    <property type="term" value="P:phosphorus metabolic process"/>
    <property type="evidence" value="ECO:0007669"/>
    <property type="project" value="UniProtKB-ARBA"/>
</dbReference>